<dbReference type="InterPro" id="IPR029058">
    <property type="entry name" value="AB_hydrolase_fold"/>
</dbReference>
<evidence type="ECO:0000256" key="1">
    <source>
        <dbReference type="ARBA" id="ARBA00022729"/>
    </source>
</evidence>
<evidence type="ECO:0000313" key="4">
    <source>
        <dbReference type="Proteomes" id="UP000294702"/>
    </source>
</evidence>
<dbReference type="Gene3D" id="3.40.50.1820">
    <property type="entry name" value="alpha/beta hydrolase"/>
    <property type="match status" value="1"/>
</dbReference>
<keyword evidence="1 2" id="KW-0732">Signal</keyword>
<dbReference type="EMBL" id="SMFT01000002">
    <property type="protein sequence ID" value="TCJ98860.1"/>
    <property type="molecule type" value="Genomic_DNA"/>
</dbReference>
<evidence type="ECO:0000256" key="2">
    <source>
        <dbReference type="SAM" id="SignalP"/>
    </source>
</evidence>
<protein>
    <submittedName>
        <fullName evidence="3">Putative esterase</fullName>
    </submittedName>
</protein>
<dbReference type="RefSeq" id="WP_243645985.1">
    <property type="nucleotide sequence ID" value="NZ_SMFT01000002.1"/>
</dbReference>
<comment type="caution">
    <text evidence="3">The sequence shown here is derived from an EMBL/GenBank/DDBJ whole genome shotgun (WGS) entry which is preliminary data.</text>
</comment>
<dbReference type="AlphaFoldDB" id="A0A4R1FXA2"/>
<accession>A0A4R1FXA2</accession>
<reference evidence="3 4" key="1">
    <citation type="submission" date="2019-03" db="EMBL/GenBank/DDBJ databases">
        <title>Genomic Encyclopedia of Type Strains, Phase IV (KMG-IV): sequencing the most valuable type-strain genomes for metagenomic binning, comparative biology and taxonomic classification.</title>
        <authorList>
            <person name="Goeker M."/>
        </authorList>
    </citation>
    <scope>NUCLEOTIDE SEQUENCE [LARGE SCALE GENOMIC DNA]</scope>
    <source>
        <strain evidence="3 4">DSM 15534</strain>
    </source>
</reference>
<proteinExistence type="predicted"/>
<dbReference type="Proteomes" id="UP000294702">
    <property type="component" value="Unassembled WGS sequence"/>
</dbReference>
<dbReference type="SUPFAM" id="SSF53474">
    <property type="entry name" value="alpha/beta-Hydrolases"/>
    <property type="match status" value="1"/>
</dbReference>
<feature type="chain" id="PRO_5020639552" evidence="2">
    <location>
        <begin position="21"/>
        <end position="323"/>
    </location>
</feature>
<dbReference type="InterPro" id="IPR000801">
    <property type="entry name" value="Esterase-like"/>
</dbReference>
<dbReference type="InterPro" id="IPR050955">
    <property type="entry name" value="Plant_Biomass_Hydrol_Est"/>
</dbReference>
<dbReference type="Pfam" id="PF00756">
    <property type="entry name" value="Esterase"/>
    <property type="match status" value="1"/>
</dbReference>
<dbReference type="PANTHER" id="PTHR43037:SF1">
    <property type="entry name" value="BLL1128 PROTEIN"/>
    <property type="match status" value="1"/>
</dbReference>
<sequence>MKKTLIFALIAMLMGGQVLADTPTTDNQNPAWSKQYGGADKSYDQQLLTLREQIAPRFQQLSFKDEKTGRTMEYNLYIPKNYDPNQQYPLVMFMADASTVGKGVKAPLMQGYGGIIWATDEVQDKQPTFVLVPAYSGPQAAVNDNWQTSDEVATTLDLLENVVSRYNIDRNRLYTTGQSMGGMMSFYFNATHPDLFAASLFVGSQWDVNVLTPLAKEKFFYIVSAGDSKASKGMAELGQLFHQLGVKYGEIEFSAKLPEVEQNAKVEQLIAEGYPINFVQFTVGSVLPENIEVNSKAGDHMYSFDYAYLLPAVRDWLLAQKKN</sequence>
<gene>
    <name evidence="3" type="ORF">EV694_1289</name>
</gene>
<name>A0A4R1FXA2_9PAST</name>
<organism evidence="3 4">
    <name type="scientific">Volucribacter psittacicida</name>
    <dbReference type="NCBI Taxonomy" id="203482"/>
    <lineage>
        <taxon>Bacteria</taxon>
        <taxon>Pseudomonadati</taxon>
        <taxon>Pseudomonadota</taxon>
        <taxon>Gammaproteobacteria</taxon>
        <taxon>Pasteurellales</taxon>
        <taxon>Pasteurellaceae</taxon>
        <taxon>Volucribacter</taxon>
    </lineage>
</organism>
<feature type="signal peptide" evidence="2">
    <location>
        <begin position="1"/>
        <end position="20"/>
    </location>
</feature>
<keyword evidence="4" id="KW-1185">Reference proteome</keyword>
<evidence type="ECO:0000313" key="3">
    <source>
        <dbReference type="EMBL" id="TCJ98860.1"/>
    </source>
</evidence>
<dbReference type="PANTHER" id="PTHR43037">
    <property type="entry name" value="UNNAMED PRODUCT-RELATED"/>
    <property type="match status" value="1"/>
</dbReference>